<name>A0ABQ4Q180_9BURK</name>
<comment type="caution">
    <text evidence="1">The sequence shown here is derived from an EMBL/GenBank/DDBJ whole genome shotgun (WGS) entry which is preliminary data.</text>
</comment>
<proteinExistence type="predicted"/>
<sequence length="552" mass="61490">MLRGRLPTASEDLAAGPTRPAAVHIHTMWYVPPSREPRRPWLNDIQSRRRLIEAYLGLRHGTRDIPGNADVHLWTDRHSIYPLLMPLTLPSGAELELPHSMLARDRIKLHYQGELDALIAQIPDETLRRRLSALLHHPIGQNIGALTDIVRLIYGLLYSQSPLEIKRADWKDNFLRAMEKLAAPLNARLRKHQSVDEDPGQEINIHIDFDTLAATAYYKAAEQLGLGVLPKDLLHESWAQFAMARLACRYMAASLHEQRTVQADAASVYSAEAARAVDSDAITAVPPPRLPQPKAAAVAIENTSGTMRIPRNMVKRGINPYGMEIDVLAIVPGHPRAISVSAKMLHGLQTGHYRPGISPNEVGHALTSYAGYKSFARNIAYKMRKLDAKPAGMFRGVPDHATTVDYYRLAERIRQLEPKLQDEVHLALAIAGNAEFDDETRSLSRKRAAALAEIFKWSTDLIDAMVNRTTYFPQVANAPRRNEKLNEVMAFEKSVFGTAPVSLRAGSAWGKARLNTGDEPLEPPSDALLKEIFREVKTMLPASDTSTLEYAL</sequence>
<evidence type="ECO:0000313" key="1">
    <source>
        <dbReference type="EMBL" id="GIZ50585.1"/>
    </source>
</evidence>
<gene>
    <name evidence="1" type="ORF">NCCP691_05990</name>
</gene>
<protein>
    <submittedName>
        <fullName evidence="1">Uncharacterized protein</fullName>
    </submittedName>
</protein>
<reference evidence="1 2" key="1">
    <citation type="journal article" date="2022" name="Int. J. Syst. Evol. Microbiol.">
        <title>Noviherbaspirillum aridicola sp. nov., isolated from an arid soil in Pakistan.</title>
        <authorList>
            <person name="Khan I.U."/>
            <person name="Saqib M."/>
            <person name="Amin A."/>
            <person name="Hussain F."/>
            <person name="Li L."/>
            <person name="Liu Y.H."/>
            <person name="Fang B.Z."/>
            <person name="Ahmed I."/>
            <person name="Li W.J."/>
        </authorList>
    </citation>
    <scope>NUCLEOTIDE SEQUENCE [LARGE SCALE GENOMIC DNA]</scope>
    <source>
        <strain evidence="1 2">NCCP-691</strain>
    </source>
</reference>
<keyword evidence="2" id="KW-1185">Reference proteome</keyword>
<organism evidence="1 2">
    <name type="scientific">Noviherbaspirillum aridicola</name>
    <dbReference type="NCBI Taxonomy" id="2849687"/>
    <lineage>
        <taxon>Bacteria</taxon>
        <taxon>Pseudomonadati</taxon>
        <taxon>Pseudomonadota</taxon>
        <taxon>Betaproteobacteria</taxon>
        <taxon>Burkholderiales</taxon>
        <taxon>Oxalobacteraceae</taxon>
        <taxon>Noviherbaspirillum</taxon>
    </lineage>
</organism>
<dbReference type="Proteomes" id="UP000887222">
    <property type="component" value="Unassembled WGS sequence"/>
</dbReference>
<evidence type="ECO:0000313" key="2">
    <source>
        <dbReference type="Proteomes" id="UP000887222"/>
    </source>
</evidence>
<dbReference type="EMBL" id="BPMK01000002">
    <property type="protein sequence ID" value="GIZ50585.1"/>
    <property type="molecule type" value="Genomic_DNA"/>
</dbReference>
<accession>A0ABQ4Q180</accession>